<protein>
    <submittedName>
        <fullName evidence="5">Ketoacyl-ACP synthase III</fullName>
    </submittedName>
</protein>
<dbReference type="Proteomes" id="UP001485459">
    <property type="component" value="Chromosome"/>
</dbReference>
<dbReference type="InterPro" id="IPR013747">
    <property type="entry name" value="ACP_syn_III_C"/>
</dbReference>
<reference evidence="6" key="1">
    <citation type="submission" date="2024-03" db="EMBL/GenBank/DDBJ databases">
        <title>Chitinophaga horti sp. nov., isolated from garden soil.</title>
        <authorList>
            <person name="Lee D.S."/>
            <person name="Han D.M."/>
            <person name="Baek J.H."/>
            <person name="Choi D.G."/>
            <person name="Jeon J.H."/>
            <person name="Jeon C.O."/>
        </authorList>
    </citation>
    <scope>NUCLEOTIDE SEQUENCE [LARGE SCALE GENOMIC DNA]</scope>
    <source>
        <strain evidence="6">GPA1</strain>
    </source>
</reference>
<name>A0ABZ2YP56_9BACT</name>
<dbReference type="InterPro" id="IPR016039">
    <property type="entry name" value="Thiolase-like"/>
</dbReference>
<dbReference type="Pfam" id="PF08545">
    <property type="entry name" value="ACP_syn_III"/>
    <property type="match status" value="1"/>
</dbReference>
<dbReference type="Gene3D" id="3.40.47.10">
    <property type="match status" value="1"/>
</dbReference>
<sequence>MIRSKITGTGAHIPAQNVTNEHFLNHIFYNEDHTEIEQSPETIIRKFKAITGIEQRRYAPEGMVASDMGTLAAEEAIANAAIDRESIDLIIVAHNYGDMKYHGAPRDMVPSIASRIKHNLGIRNVNCIPYDIIFGCPGWLQALLQADFAIRAGDADTALVIGSETLSRVVDPSDRDSMIFSDGAGACIIQRKASGDSGIVNTAMRSDTSEELAFITSAGTNKGDELEPLFIKMKGRKVYEYALKHVPQAMKDCLDKSGKNIRDLKMIFLHQANDKMDEAIVKRFFELYGIEKLPENIMPMNIATMGNSSVATIPTLLHQVLSGELGTYRLSEGDLIMFASVGAGMNINALTYIW</sequence>
<feature type="domain" description="Beta-ketoacyl-[acyl-carrier-protein] synthase III N-terminal" evidence="4">
    <location>
        <begin position="130"/>
        <end position="207"/>
    </location>
</feature>
<gene>
    <name evidence="5" type="ORF">WJU16_25180</name>
</gene>
<dbReference type="PANTHER" id="PTHR34069:SF2">
    <property type="entry name" value="BETA-KETOACYL-[ACYL-CARRIER-PROTEIN] SYNTHASE III"/>
    <property type="match status" value="1"/>
</dbReference>
<accession>A0ABZ2YP56</accession>
<keyword evidence="1" id="KW-0808">Transferase</keyword>
<evidence type="ECO:0000256" key="2">
    <source>
        <dbReference type="ARBA" id="ARBA00023315"/>
    </source>
</evidence>
<keyword evidence="2" id="KW-0012">Acyltransferase</keyword>
<evidence type="ECO:0000313" key="6">
    <source>
        <dbReference type="Proteomes" id="UP001485459"/>
    </source>
</evidence>
<evidence type="ECO:0000256" key="1">
    <source>
        <dbReference type="ARBA" id="ARBA00022679"/>
    </source>
</evidence>
<keyword evidence="6" id="KW-1185">Reference proteome</keyword>
<dbReference type="SUPFAM" id="SSF53901">
    <property type="entry name" value="Thiolase-like"/>
    <property type="match status" value="1"/>
</dbReference>
<dbReference type="EMBL" id="CP149822">
    <property type="protein sequence ID" value="WZN41260.1"/>
    <property type="molecule type" value="Genomic_DNA"/>
</dbReference>
<dbReference type="PANTHER" id="PTHR34069">
    <property type="entry name" value="3-OXOACYL-[ACYL-CARRIER-PROTEIN] SYNTHASE 3"/>
    <property type="match status" value="1"/>
</dbReference>
<proteinExistence type="predicted"/>
<organism evidence="5 6">
    <name type="scientific">Chitinophaga pollutisoli</name>
    <dbReference type="NCBI Taxonomy" id="3133966"/>
    <lineage>
        <taxon>Bacteria</taxon>
        <taxon>Pseudomonadati</taxon>
        <taxon>Bacteroidota</taxon>
        <taxon>Chitinophagia</taxon>
        <taxon>Chitinophagales</taxon>
        <taxon>Chitinophagaceae</taxon>
        <taxon>Chitinophaga</taxon>
    </lineage>
</organism>
<dbReference type="InterPro" id="IPR013751">
    <property type="entry name" value="ACP_syn_III_N"/>
</dbReference>
<evidence type="ECO:0000313" key="5">
    <source>
        <dbReference type="EMBL" id="WZN41260.1"/>
    </source>
</evidence>
<feature type="domain" description="Beta-ketoacyl-[acyl-carrier-protein] synthase III C-terminal" evidence="3">
    <location>
        <begin position="254"/>
        <end position="352"/>
    </location>
</feature>
<dbReference type="CDD" id="cd00830">
    <property type="entry name" value="KAS_III"/>
    <property type="match status" value="1"/>
</dbReference>
<evidence type="ECO:0000259" key="4">
    <source>
        <dbReference type="Pfam" id="PF08545"/>
    </source>
</evidence>
<evidence type="ECO:0000259" key="3">
    <source>
        <dbReference type="Pfam" id="PF08541"/>
    </source>
</evidence>
<dbReference type="RefSeq" id="WP_341836115.1">
    <property type="nucleotide sequence ID" value="NZ_CP149822.1"/>
</dbReference>
<dbReference type="Pfam" id="PF08541">
    <property type="entry name" value="ACP_syn_III_C"/>
    <property type="match status" value="1"/>
</dbReference>